<protein>
    <submittedName>
        <fullName evidence="1">Uncharacterized protein</fullName>
    </submittedName>
</protein>
<proteinExistence type="predicted"/>
<keyword evidence="2" id="KW-1185">Reference proteome</keyword>
<dbReference type="EMBL" id="JACJST010000032">
    <property type="protein sequence ID" value="MBD2570921.1"/>
    <property type="molecule type" value="Genomic_DNA"/>
</dbReference>
<accession>A0ABR8FM66</accession>
<dbReference type="RefSeq" id="WP_190719709.1">
    <property type="nucleotide sequence ID" value="NZ_JACJST010000032.1"/>
</dbReference>
<gene>
    <name evidence="1" type="ORF">H6G59_24105</name>
</gene>
<organism evidence="1 2">
    <name type="scientific">Anabaena lutea FACHB-196</name>
    <dbReference type="NCBI Taxonomy" id="2692881"/>
    <lineage>
        <taxon>Bacteria</taxon>
        <taxon>Bacillati</taxon>
        <taxon>Cyanobacteriota</taxon>
        <taxon>Cyanophyceae</taxon>
        <taxon>Nostocales</taxon>
        <taxon>Nostocaceae</taxon>
        <taxon>Anabaena</taxon>
    </lineage>
</organism>
<evidence type="ECO:0000313" key="2">
    <source>
        <dbReference type="Proteomes" id="UP000640531"/>
    </source>
</evidence>
<evidence type="ECO:0000313" key="1">
    <source>
        <dbReference type="EMBL" id="MBD2570921.1"/>
    </source>
</evidence>
<reference evidence="1 2" key="1">
    <citation type="journal article" date="2020" name="ISME J.">
        <title>Comparative genomics reveals insights into cyanobacterial evolution and habitat adaptation.</title>
        <authorList>
            <person name="Chen M.Y."/>
            <person name="Teng W.K."/>
            <person name="Zhao L."/>
            <person name="Hu C.X."/>
            <person name="Zhou Y.K."/>
            <person name="Han B.P."/>
            <person name="Song L.R."/>
            <person name="Shu W.S."/>
        </authorList>
    </citation>
    <scope>NUCLEOTIDE SEQUENCE [LARGE SCALE GENOMIC DNA]</scope>
    <source>
        <strain evidence="1 2">FACHB-196</strain>
    </source>
</reference>
<dbReference type="Proteomes" id="UP000640531">
    <property type="component" value="Unassembled WGS sequence"/>
</dbReference>
<comment type="caution">
    <text evidence="1">The sequence shown here is derived from an EMBL/GenBank/DDBJ whole genome shotgun (WGS) entry which is preliminary data.</text>
</comment>
<sequence length="79" mass="9035">MKPIHQYQRYDAAQEFQQSLLQLEDILQVNSTINQVNNKLDTSSSMNDSFSNKTDAIDISALEDAVADIEQYLARKQKN</sequence>
<name>A0ABR8FM66_9NOST</name>